<name>A0A975AXN5_9THEO</name>
<feature type="transmembrane region" description="Helical" evidence="9">
    <location>
        <begin position="110"/>
        <end position="132"/>
    </location>
</feature>
<dbReference type="GO" id="GO:0015225">
    <property type="term" value="F:biotin transmembrane transporter activity"/>
    <property type="evidence" value="ECO:0007669"/>
    <property type="project" value="UniProtKB-UniRule"/>
</dbReference>
<dbReference type="KEGG" id="aaut:ACETAC_02735"/>
<dbReference type="Pfam" id="PF02632">
    <property type="entry name" value="BioY"/>
    <property type="match status" value="1"/>
</dbReference>
<evidence type="ECO:0000256" key="8">
    <source>
        <dbReference type="PIRNR" id="PIRNR016661"/>
    </source>
</evidence>
<dbReference type="PIRSF" id="PIRSF016661">
    <property type="entry name" value="BioY"/>
    <property type="match status" value="1"/>
</dbReference>
<keyword evidence="11" id="KW-1185">Reference proteome</keyword>
<evidence type="ECO:0000256" key="5">
    <source>
        <dbReference type="ARBA" id="ARBA00022692"/>
    </source>
</evidence>
<evidence type="ECO:0000256" key="3">
    <source>
        <dbReference type="ARBA" id="ARBA00022448"/>
    </source>
</evidence>
<dbReference type="AlphaFoldDB" id="A0A975AXN5"/>
<evidence type="ECO:0000256" key="2">
    <source>
        <dbReference type="ARBA" id="ARBA00010692"/>
    </source>
</evidence>
<feature type="transmembrane region" description="Helical" evidence="9">
    <location>
        <begin position="80"/>
        <end position="103"/>
    </location>
</feature>
<keyword evidence="7 8" id="KW-0472">Membrane</keyword>
<keyword evidence="6 9" id="KW-1133">Transmembrane helix</keyword>
<sequence length="181" mass="19278">MLSVKDMVLAALFAALTFIMGFISIPLPFSPVPITGQTFAVMLAGNLLNPLTAFFSLFVFDLLGAVGIPVFAGLRGGLGILLGPTGGYLIGFPIAALVISLLLKRRKLNFITLMSVNIIGLIIIYLIGVSYLSIITGMNLNKALIAGVYPFIPGDLIKIILTSLFALKLKPAISKYMTSRS</sequence>
<comment type="subcellular location">
    <subcellularLocation>
        <location evidence="1 8">Cell membrane</location>
        <topology evidence="1 8">Multi-pass membrane protein</topology>
    </subcellularLocation>
</comment>
<gene>
    <name evidence="10" type="ORF">ACETAC_02735</name>
</gene>
<proteinExistence type="inferred from homology"/>
<dbReference type="Proteomes" id="UP000671913">
    <property type="component" value="Chromosome"/>
</dbReference>
<dbReference type="PANTHER" id="PTHR34295">
    <property type="entry name" value="BIOTIN TRANSPORTER BIOY"/>
    <property type="match status" value="1"/>
</dbReference>
<keyword evidence="5 9" id="KW-0812">Transmembrane</keyword>
<feature type="transmembrane region" description="Helical" evidence="9">
    <location>
        <begin position="144"/>
        <end position="167"/>
    </location>
</feature>
<evidence type="ECO:0000313" key="11">
    <source>
        <dbReference type="Proteomes" id="UP000671913"/>
    </source>
</evidence>
<protein>
    <recommendedName>
        <fullName evidence="8">Biotin transporter</fullName>
    </recommendedName>
</protein>
<dbReference type="PANTHER" id="PTHR34295:SF4">
    <property type="entry name" value="BIOTIN TRANSPORTER BIOY-RELATED"/>
    <property type="match status" value="1"/>
</dbReference>
<organism evidence="10 11">
    <name type="scientific">Aceticella autotrophica</name>
    <dbReference type="NCBI Taxonomy" id="2755338"/>
    <lineage>
        <taxon>Bacteria</taxon>
        <taxon>Bacillati</taxon>
        <taxon>Bacillota</taxon>
        <taxon>Clostridia</taxon>
        <taxon>Thermoanaerobacterales</taxon>
        <taxon>Thermoanaerobacteraceae</taxon>
        <taxon>Aceticella</taxon>
    </lineage>
</organism>
<dbReference type="InterPro" id="IPR003784">
    <property type="entry name" value="BioY"/>
</dbReference>
<accession>A0A975AXN5</accession>
<evidence type="ECO:0000256" key="7">
    <source>
        <dbReference type="ARBA" id="ARBA00023136"/>
    </source>
</evidence>
<evidence type="ECO:0000256" key="9">
    <source>
        <dbReference type="SAM" id="Phobius"/>
    </source>
</evidence>
<dbReference type="EMBL" id="CP060096">
    <property type="protein sequence ID" value="QSZ28311.1"/>
    <property type="molecule type" value="Genomic_DNA"/>
</dbReference>
<evidence type="ECO:0000256" key="6">
    <source>
        <dbReference type="ARBA" id="ARBA00022989"/>
    </source>
</evidence>
<keyword evidence="3 8" id="KW-0813">Transport</keyword>
<evidence type="ECO:0000256" key="4">
    <source>
        <dbReference type="ARBA" id="ARBA00022475"/>
    </source>
</evidence>
<reference evidence="10" key="1">
    <citation type="submission" date="2020-08" db="EMBL/GenBank/DDBJ databases">
        <title>Genomic insights into the carbon and energy metabolism of the first obligate autotrophic acetogenic bacterium Aceticella autotrophica gen. nov., sp. nov.</title>
        <authorList>
            <person name="Toshchakov S.V."/>
            <person name="Elcheninov A.G."/>
            <person name="Kublanov I.V."/>
            <person name="Frolov E.N."/>
            <person name="Lebedinsky A.V."/>
        </authorList>
    </citation>
    <scope>NUCLEOTIDE SEQUENCE</scope>
    <source>
        <strain evidence="10">3443-3Ac</strain>
    </source>
</reference>
<evidence type="ECO:0000313" key="10">
    <source>
        <dbReference type="EMBL" id="QSZ28311.1"/>
    </source>
</evidence>
<keyword evidence="4 8" id="KW-1003">Cell membrane</keyword>
<feature type="transmembrane region" description="Helical" evidence="9">
    <location>
        <begin position="7"/>
        <end position="25"/>
    </location>
</feature>
<feature type="transmembrane region" description="Helical" evidence="9">
    <location>
        <begin position="55"/>
        <end position="74"/>
    </location>
</feature>
<comment type="similarity">
    <text evidence="2 8">Belongs to the BioY family.</text>
</comment>
<dbReference type="Gene3D" id="1.10.1760.20">
    <property type="match status" value="1"/>
</dbReference>
<dbReference type="GO" id="GO:0005886">
    <property type="term" value="C:plasma membrane"/>
    <property type="evidence" value="ECO:0007669"/>
    <property type="project" value="UniProtKB-SubCell"/>
</dbReference>
<evidence type="ECO:0000256" key="1">
    <source>
        <dbReference type="ARBA" id="ARBA00004651"/>
    </source>
</evidence>